<name>A0A239GS70_9PSED</name>
<accession>A0A239GS70</accession>
<dbReference type="InterPro" id="IPR007487">
    <property type="entry name" value="ABC_transpt-TYRBP-like"/>
</dbReference>
<sequence>MRLWRRCLLLVLLWPLVSFAGGEILLTGAQDSTGVRDFVQALSERRPKDKVRFLPLAQLPPPSQLQAGTRLILLDPEALDWRLREPAGPPALVLRISRVQAQQRLGGLRPPYLSLLWSDPPLARQLRLIQYLLPQARRVGVLYGEQSRFLLDELRQAARPLGLEIDAEPWPDLRDNRPLQTLLKDTDVLLGLDDPLLYNPKTAKNLLLSAYARQMALIGPNVGFVRAGALASTLSDQNDWLAVLDRLLDQPPEQWPRTHYPEHFSVSGNQQVARALGIEPIDPRAAGQAVSAGEPIR</sequence>
<evidence type="ECO:0000313" key="1">
    <source>
        <dbReference type="EMBL" id="SNS72059.1"/>
    </source>
</evidence>
<proteinExistence type="predicted"/>
<protein>
    <recommendedName>
        <fullName evidence="3">ABC transporter substrate binding protein</fullName>
    </recommendedName>
</protein>
<dbReference type="EMBL" id="FZOL01000013">
    <property type="protein sequence ID" value="SNS72059.1"/>
    <property type="molecule type" value="Genomic_DNA"/>
</dbReference>
<organism evidence="1 2">
    <name type="scientific">Pseudomonas japonica</name>
    <dbReference type="NCBI Taxonomy" id="256466"/>
    <lineage>
        <taxon>Bacteria</taxon>
        <taxon>Pseudomonadati</taxon>
        <taxon>Pseudomonadota</taxon>
        <taxon>Gammaproteobacteria</taxon>
        <taxon>Pseudomonadales</taxon>
        <taxon>Pseudomonadaceae</taxon>
        <taxon>Pseudomonas</taxon>
    </lineage>
</organism>
<gene>
    <name evidence="1" type="ORF">SAMN05444352_113139</name>
</gene>
<dbReference type="RefSeq" id="WP_042123401.1">
    <property type="nucleotide sequence ID" value="NZ_FZOL01000013.1"/>
</dbReference>
<dbReference type="STRING" id="1215104.GCA_000730585_03729"/>
<dbReference type="Proteomes" id="UP000198407">
    <property type="component" value="Unassembled WGS sequence"/>
</dbReference>
<dbReference type="Gene3D" id="3.40.50.2300">
    <property type="match status" value="1"/>
</dbReference>
<reference evidence="2" key="1">
    <citation type="submission" date="2017-06" db="EMBL/GenBank/DDBJ databases">
        <authorList>
            <person name="Varghese N."/>
            <person name="Submissions S."/>
        </authorList>
    </citation>
    <scope>NUCLEOTIDE SEQUENCE [LARGE SCALE GENOMIC DNA]</scope>
    <source>
        <strain evidence="2">DSM 22348</strain>
    </source>
</reference>
<keyword evidence="2" id="KW-1185">Reference proteome</keyword>
<dbReference type="OrthoDB" id="9178917at2"/>
<dbReference type="AlphaFoldDB" id="A0A239GS70"/>
<evidence type="ECO:0000313" key="2">
    <source>
        <dbReference type="Proteomes" id="UP000198407"/>
    </source>
</evidence>
<evidence type="ECO:0008006" key="3">
    <source>
        <dbReference type="Google" id="ProtNLM"/>
    </source>
</evidence>
<dbReference type="PANTHER" id="PTHR35271">
    <property type="entry name" value="ABC TRANSPORTER, SUBSTRATE-BINDING LIPOPROTEIN-RELATED"/>
    <property type="match status" value="1"/>
</dbReference>
<dbReference type="PANTHER" id="PTHR35271:SF1">
    <property type="entry name" value="ABC TRANSPORTER, SUBSTRATE-BINDING LIPOPROTEIN"/>
    <property type="match status" value="1"/>
</dbReference>